<keyword evidence="9" id="KW-1185">Reference proteome</keyword>
<evidence type="ECO:0000256" key="3">
    <source>
        <dbReference type="ARBA" id="ARBA00022630"/>
    </source>
</evidence>
<accession>A0AAX6MJC1</accession>
<keyword evidence="4" id="KW-0274">FAD</keyword>
<dbReference type="PRINTS" id="PR00420">
    <property type="entry name" value="RNGMNOXGNASE"/>
</dbReference>
<feature type="domain" description="FAD-binding" evidence="7">
    <location>
        <begin position="55"/>
        <end position="299"/>
    </location>
</feature>
<dbReference type="Pfam" id="PF01494">
    <property type="entry name" value="FAD_binding_3"/>
    <property type="match status" value="1"/>
</dbReference>
<dbReference type="GO" id="GO:0004497">
    <property type="term" value="F:monooxygenase activity"/>
    <property type="evidence" value="ECO:0007669"/>
    <property type="project" value="UniProtKB-KW"/>
</dbReference>
<evidence type="ECO:0000259" key="7">
    <source>
        <dbReference type="Pfam" id="PF01494"/>
    </source>
</evidence>
<protein>
    <recommendedName>
        <fullName evidence="7">FAD-binding domain-containing protein</fullName>
    </recommendedName>
</protein>
<sequence>MNERRPPSFTRQFSVPQLRNSVSLLIDLPSAAHINFAYYQARFSTEFPLQNEINIREGKKLISVATIEGGVRAHFEDGTFADGSILIGADGSNSNVRKYLLPDDYGLNTLPVSLIGVIRHFSPEQLAPVRALDPLLFQGLHPKTGNFLWYSIHDWFEEPDGQRSFDVQVIISWIVRNSVSDSIPKTHEERIKLMKERAKDYAEPLRSLVMDIPDDLTSTTALKLADYPPRKWNNRNGRVTLAGDSAHTMTMYRGEGANHGILDAALLVDQLKMIHRGEIDQKVAIDTYEAEMLPRTLDAVLKSREAAMVAHNWEALTKESPVVSARLPPSTA</sequence>
<proteinExistence type="predicted"/>
<dbReference type="SUPFAM" id="SSF51905">
    <property type="entry name" value="FAD/NAD(P)-binding domain"/>
    <property type="match status" value="1"/>
</dbReference>
<evidence type="ECO:0000256" key="2">
    <source>
        <dbReference type="ARBA" id="ARBA00005179"/>
    </source>
</evidence>
<dbReference type="Proteomes" id="UP001369815">
    <property type="component" value="Unassembled WGS sequence"/>
</dbReference>
<gene>
    <name evidence="8" type="ORF">Daesc_004856</name>
</gene>
<dbReference type="GO" id="GO:0071949">
    <property type="term" value="F:FAD binding"/>
    <property type="evidence" value="ECO:0007669"/>
    <property type="project" value="InterPro"/>
</dbReference>
<evidence type="ECO:0000256" key="4">
    <source>
        <dbReference type="ARBA" id="ARBA00022827"/>
    </source>
</evidence>
<keyword evidence="6" id="KW-0503">Monooxygenase</keyword>
<dbReference type="PANTHER" id="PTHR47178">
    <property type="entry name" value="MONOOXYGENASE, FAD-BINDING"/>
    <property type="match status" value="1"/>
</dbReference>
<comment type="cofactor">
    <cofactor evidence="1">
        <name>FAD</name>
        <dbReference type="ChEBI" id="CHEBI:57692"/>
    </cofactor>
</comment>
<dbReference type="EMBL" id="JBANMG010000005">
    <property type="protein sequence ID" value="KAK6952566.1"/>
    <property type="molecule type" value="Genomic_DNA"/>
</dbReference>
<reference evidence="8 9" key="1">
    <citation type="journal article" date="2024" name="Front Chem Biol">
        <title>Unveiling the potential of Daldinia eschscholtzii MFLUCC 19-0629 through bioactivity and bioinformatics studies for enhanced sustainable agriculture production.</title>
        <authorList>
            <person name="Brooks S."/>
            <person name="Weaver J.A."/>
            <person name="Klomchit A."/>
            <person name="Alharthi S.A."/>
            <person name="Onlamun T."/>
            <person name="Nurani R."/>
            <person name="Vong T.K."/>
            <person name="Alberti F."/>
            <person name="Greco C."/>
        </authorList>
    </citation>
    <scope>NUCLEOTIDE SEQUENCE [LARGE SCALE GENOMIC DNA]</scope>
    <source>
        <strain evidence="8">MFLUCC 19-0629</strain>
    </source>
</reference>
<evidence type="ECO:0000313" key="8">
    <source>
        <dbReference type="EMBL" id="KAK6952566.1"/>
    </source>
</evidence>
<evidence type="ECO:0000313" key="9">
    <source>
        <dbReference type="Proteomes" id="UP001369815"/>
    </source>
</evidence>
<keyword evidence="3" id="KW-0285">Flavoprotein</keyword>
<evidence type="ECO:0000256" key="1">
    <source>
        <dbReference type="ARBA" id="ARBA00001974"/>
    </source>
</evidence>
<name>A0AAX6MJC1_9PEZI</name>
<dbReference type="PANTHER" id="PTHR47178:SF1">
    <property type="entry name" value="FAD-BINDING DOMAIN-CONTAINING PROTEIN-RELATED"/>
    <property type="match status" value="1"/>
</dbReference>
<evidence type="ECO:0000256" key="5">
    <source>
        <dbReference type="ARBA" id="ARBA00023002"/>
    </source>
</evidence>
<dbReference type="Gene3D" id="3.50.50.60">
    <property type="entry name" value="FAD/NAD(P)-binding domain"/>
    <property type="match status" value="1"/>
</dbReference>
<evidence type="ECO:0000256" key="6">
    <source>
        <dbReference type="ARBA" id="ARBA00023033"/>
    </source>
</evidence>
<comment type="pathway">
    <text evidence="2">Secondary metabolite biosynthesis.</text>
</comment>
<dbReference type="InterPro" id="IPR002938">
    <property type="entry name" value="FAD-bd"/>
</dbReference>
<keyword evidence="5" id="KW-0560">Oxidoreductase</keyword>
<organism evidence="8 9">
    <name type="scientific">Daldinia eschscholtzii</name>
    <dbReference type="NCBI Taxonomy" id="292717"/>
    <lineage>
        <taxon>Eukaryota</taxon>
        <taxon>Fungi</taxon>
        <taxon>Dikarya</taxon>
        <taxon>Ascomycota</taxon>
        <taxon>Pezizomycotina</taxon>
        <taxon>Sordariomycetes</taxon>
        <taxon>Xylariomycetidae</taxon>
        <taxon>Xylariales</taxon>
        <taxon>Hypoxylaceae</taxon>
        <taxon>Daldinia</taxon>
    </lineage>
</organism>
<comment type="caution">
    <text evidence="8">The sequence shown here is derived from an EMBL/GenBank/DDBJ whole genome shotgun (WGS) entry which is preliminary data.</text>
</comment>
<dbReference type="AlphaFoldDB" id="A0AAX6MJC1"/>
<dbReference type="InterPro" id="IPR036188">
    <property type="entry name" value="FAD/NAD-bd_sf"/>
</dbReference>